<dbReference type="Proteomes" id="UP000092445">
    <property type="component" value="Unassembled WGS sequence"/>
</dbReference>
<accession>A0A1A9ZDY5</accession>
<evidence type="ECO:0000256" key="5">
    <source>
        <dbReference type="ARBA" id="ARBA00023136"/>
    </source>
</evidence>
<comment type="similarity">
    <text evidence="10">Belongs to the DHHC palmitoyltransferase family.</text>
</comment>
<evidence type="ECO:0000313" key="13">
    <source>
        <dbReference type="Proteomes" id="UP000092445"/>
    </source>
</evidence>
<dbReference type="VEuPathDB" id="VectorBase:GPAI011731"/>
<keyword evidence="5 10" id="KW-0472">Membrane</keyword>
<evidence type="ECO:0000256" key="1">
    <source>
        <dbReference type="ARBA" id="ARBA00004127"/>
    </source>
</evidence>
<dbReference type="GO" id="GO:0019706">
    <property type="term" value="F:protein-cysteine S-palmitoyltransferase activity"/>
    <property type="evidence" value="ECO:0007669"/>
    <property type="project" value="UniProtKB-EC"/>
</dbReference>
<dbReference type="PANTHER" id="PTHR22883:SF43">
    <property type="entry name" value="PALMITOYLTRANSFERASE APP"/>
    <property type="match status" value="1"/>
</dbReference>
<comment type="subcellular location">
    <subcellularLocation>
        <location evidence="1">Endomembrane system</location>
        <topology evidence="1">Multi-pass membrane protein</topology>
    </subcellularLocation>
</comment>
<keyword evidence="4 10" id="KW-1133">Transmembrane helix</keyword>
<organism evidence="12 13">
    <name type="scientific">Glossina pallidipes</name>
    <name type="common">Tsetse fly</name>
    <dbReference type="NCBI Taxonomy" id="7398"/>
    <lineage>
        <taxon>Eukaryota</taxon>
        <taxon>Metazoa</taxon>
        <taxon>Ecdysozoa</taxon>
        <taxon>Arthropoda</taxon>
        <taxon>Hexapoda</taxon>
        <taxon>Insecta</taxon>
        <taxon>Pterygota</taxon>
        <taxon>Neoptera</taxon>
        <taxon>Endopterygota</taxon>
        <taxon>Diptera</taxon>
        <taxon>Brachycera</taxon>
        <taxon>Muscomorpha</taxon>
        <taxon>Hippoboscoidea</taxon>
        <taxon>Glossinidae</taxon>
        <taxon>Glossina</taxon>
    </lineage>
</organism>
<evidence type="ECO:0000256" key="8">
    <source>
        <dbReference type="ARBA" id="ARBA00023315"/>
    </source>
</evidence>
<keyword evidence="3 10" id="KW-0812">Transmembrane</keyword>
<feature type="transmembrane region" description="Helical" evidence="10">
    <location>
        <begin position="135"/>
        <end position="158"/>
    </location>
</feature>
<sequence>MRMLRGNKLNSYHQANVERQLSYVVLILISSMEFMLNNIAMISIPCWNACLNLNVKYLVSFALMPGLGLLVALHHLIALLVVPLCAFIILYNHRKTQSNRKQTRFFAVWLWSAVIFTTLMYHWDVYYVQMLRMTVQRTVTVLLAIAALYCGGNTIYILKWKPKVNPSRSPNCGVSNEDKNLMIDVQYLIEEDQKICIHCNREQPPSSVHCSMCGTCVNGFIHHSYWLDCCISKENCRYYYATLLIRNYHTTDEAKNDFNEWRRNEDVMRNFRRNYHTTDETKNDFKDWRRNEDVMRNFRRNYHTTDETKNNFKVRPVLDTNF</sequence>
<keyword evidence="7" id="KW-0449">Lipoprotein</keyword>
<evidence type="ECO:0000256" key="4">
    <source>
        <dbReference type="ARBA" id="ARBA00022989"/>
    </source>
</evidence>
<evidence type="ECO:0000256" key="2">
    <source>
        <dbReference type="ARBA" id="ARBA00022679"/>
    </source>
</evidence>
<feature type="domain" description="Palmitoyltransferase DHHC" evidence="11">
    <location>
        <begin position="190"/>
        <end position="244"/>
    </location>
</feature>
<dbReference type="Pfam" id="PF01529">
    <property type="entry name" value="DHHC"/>
    <property type="match status" value="1"/>
</dbReference>
<comment type="domain">
    <text evidence="10">The DHHC domain is required for palmitoyltransferase activity.</text>
</comment>
<evidence type="ECO:0000256" key="10">
    <source>
        <dbReference type="RuleBase" id="RU079119"/>
    </source>
</evidence>
<evidence type="ECO:0000256" key="3">
    <source>
        <dbReference type="ARBA" id="ARBA00022692"/>
    </source>
</evidence>
<protein>
    <recommendedName>
        <fullName evidence="10">Palmitoyltransferase</fullName>
        <ecNumber evidence="10">2.3.1.225</ecNumber>
    </recommendedName>
</protein>
<dbReference type="GO" id="GO:0005794">
    <property type="term" value="C:Golgi apparatus"/>
    <property type="evidence" value="ECO:0007669"/>
    <property type="project" value="TreeGrafter"/>
</dbReference>
<dbReference type="GO" id="GO:0006612">
    <property type="term" value="P:protein targeting to membrane"/>
    <property type="evidence" value="ECO:0007669"/>
    <property type="project" value="TreeGrafter"/>
</dbReference>
<reference evidence="12" key="2">
    <citation type="submission" date="2020-05" db="UniProtKB">
        <authorList>
            <consortium name="EnsemblMetazoa"/>
        </authorList>
    </citation>
    <scope>IDENTIFICATION</scope>
    <source>
        <strain evidence="12">IAEA</strain>
    </source>
</reference>
<dbReference type="PROSITE" id="PS50216">
    <property type="entry name" value="DHHC"/>
    <property type="match status" value="1"/>
</dbReference>
<dbReference type="PANTHER" id="PTHR22883">
    <property type="entry name" value="ZINC FINGER DHHC DOMAIN CONTAINING PROTEIN"/>
    <property type="match status" value="1"/>
</dbReference>
<evidence type="ECO:0000313" key="12">
    <source>
        <dbReference type="EnsemblMetazoa" id="GPAI011731-PA"/>
    </source>
</evidence>
<evidence type="ECO:0000256" key="9">
    <source>
        <dbReference type="ARBA" id="ARBA00048048"/>
    </source>
</evidence>
<name>A0A1A9ZDY5_GLOPL</name>
<feature type="transmembrane region" description="Helical" evidence="10">
    <location>
        <begin position="103"/>
        <end position="123"/>
    </location>
</feature>
<proteinExistence type="inferred from homology"/>
<evidence type="ECO:0000256" key="7">
    <source>
        <dbReference type="ARBA" id="ARBA00023288"/>
    </source>
</evidence>
<reference evidence="13" key="1">
    <citation type="submission" date="2014-03" db="EMBL/GenBank/DDBJ databases">
        <authorList>
            <person name="Aksoy S."/>
            <person name="Warren W."/>
            <person name="Wilson R.K."/>
        </authorList>
    </citation>
    <scope>NUCLEOTIDE SEQUENCE [LARGE SCALE GENOMIC DNA]</scope>
    <source>
        <strain evidence="13">IAEA</strain>
    </source>
</reference>
<dbReference type="AlphaFoldDB" id="A0A1A9ZDY5"/>
<keyword evidence="2 10" id="KW-0808">Transferase</keyword>
<dbReference type="GO" id="GO:0005783">
    <property type="term" value="C:endoplasmic reticulum"/>
    <property type="evidence" value="ECO:0007669"/>
    <property type="project" value="TreeGrafter"/>
</dbReference>
<feature type="transmembrane region" description="Helical" evidence="10">
    <location>
        <begin position="21"/>
        <end position="44"/>
    </location>
</feature>
<dbReference type="EnsemblMetazoa" id="GPAI011731-RA">
    <property type="protein sequence ID" value="GPAI011731-PA"/>
    <property type="gene ID" value="GPAI011731"/>
</dbReference>
<feature type="transmembrane region" description="Helical" evidence="10">
    <location>
        <begin position="64"/>
        <end position="91"/>
    </location>
</feature>
<comment type="catalytic activity">
    <reaction evidence="9 10">
        <text>L-cysteinyl-[protein] + hexadecanoyl-CoA = S-hexadecanoyl-L-cysteinyl-[protein] + CoA</text>
        <dbReference type="Rhea" id="RHEA:36683"/>
        <dbReference type="Rhea" id="RHEA-COMP:10131"/>
        <dbReference type="Rhea" id="RHEA-COMP:11032"/>
        <dbReference type="ChEBI" id="CHEBI:29950"/>
        <dbReference type="ChEBI" id="CHEBI:57287"/>
        <dbReference type="ChEBI" id="CHEBI:57379"/>
        <dbReference type="ChEBI" id="CHEBI:74151"/>
        <dbReference type="EC" id="2.3.1.225"/>
    </reaction>
</comment>
<keyword evidence="13" id="KW-1185">Reference proteome</keyword>
<evidence type="ECO:0000259" key="11">
    <source>
        <dbReference type="Pfam" id="PF01529"/>
    </source>
</evidence>
<evidence type="ECO:0000256" key="6">
    <source>
        <dbReference type="ARBA" id="ARBA00023139"/>
    </source>
</evidence>
<dbReference type="InterPro" id="IPR001594">
    <property type="entry name" value="Palmitoyltrfase_DHHC"/>
</dbReference>
<dbReference type="EC" id="2.3.1.225" evidence="10"/>
<keyword evidence="6" id="KW-0564">Palmitate</keyword>
<keyword evidence="8 10" id="KW-0012">Acyltransferase</keyword>
<dbReference type="InterPro" id="IPR039859">
    <property type="entry name" value="PFA4/ZDH16/20/ERF2-like"/>
</dbReference>
<dbReference type="STRING" id="7398.A0A1A9ZDY5"/>